<accession>A0ACC2XQU2</accession>
<dbReference type="Proteomes" id="UP001234202">
    <property type="component" value="Unassembled WGS sequence"/>
</dbReference>
<name>A0ACC2XQU2_9TREE</name>
<sequence length="1179" mass="134448">MRGKRKPPVDESAAGPAAEEPDSPPARKKPRVSANPDDAVTLDDEMENSVKDDPENANAGGDEDEDSEEEEEKDYVEEENEEGQMIKRYKRKVIQIERGKDGYVAGSIVRVKLENFVTYDHVEFRPGSHLNMIIGPNGTGKSTIVCAITLGLGWPPKILGRAPDISAFVKQGCKKAFTEIELKGRGGKHNVIIKREFNRDDKKSIWYMNGERTTGQKVSDTVADLGIQIGNLCAFLPQDKVAEFAQMNPKELLRATMGAAGDPNLTRWHDILVNNAGKLQTFLQELQTQQTRQQDLARQVEALDEDVENYRLRENLQRKIEEEECMKLVRDFRIKTNERTKLKKAWKRYQKRYQDHVNKATPCMKVREREVKKKNAMQSRYEKLKASHKKATDAITQVEVRLDSKAAETEAISEELANLRKKEQERKNKIAECKTKIDRTKVILENRPENVDTSEIDKQITDVRQKKRVLQENRKGTERKIHACNEKGTQINNNLDHIQNQLRAITNVQNKRKHTLGKASPPCGYAMKWIEDNRERFKQEIIFPAAVSVQVSDPSFAHLVELACGHNLQTFVAQNEDDYRVLNKLNDEQHYATGGGGGGRGQRVRINTISITAEDIQAATPYPAPREQASYALDFCECPPAMRAFLRNSAALHTIAISRETGSQINEKAAQNCGVQRMLYAGEQYRNNPAAWDDLNAVHHIEVQNIRTSRYGSRAKQITSNQTPFVAKYFNQIVDEEEVERLNQQRAKLAEQRQRLEADIQSLSQAAKSDKPEQERLNKAEDELNARKKVIQGEVRRYEEAKLEMQTLTHRLRALKNQRSVDDQRAELKTTLGIHVKERIKLAKQLMSLCAQANKALTEAGEFQFEMMQADTNIDAVDEHIRGFAGQQEELEVAVERSKHEYHSFKAVAQAAAEAAQNKVDSLDDDTRGAMSAKWETDMRSVEEINQEIEQAKNDMELLPEVNRSAVERRNRYKNELAVVESSVKKHKMRVDKLGMVVQQTHDKFDGALTDLVTVVSEKFGAALQRNNCAGEVRLVRTGEDYANWSLEILVKFRDAEDLQVLTAQRHVLLIQERSLTTIMYLTSLTELARTPFSLVDEINQGMDQRAERIVHDQMVEVTCRRDAGQYFLITPKLLTNLRYDRAMTVLCIYNGEYLPEDEFKLGDVKNVFANIRAKREQA</sequence>
<proteinExistence type="predicted"/>
<comment type="caution">
    <text evidence="1">The sequence shown here is derived from an EMBL/GenBank/DDBJ whole genome shotgun (WGS) entry which is preliminary data.</text>
</comment>
<organism evidence="1 2">
    <name type="scientific">Naganishia onofrii</name>
    <dbReference type="NCBI Taxonomy" id="1851511"/>
    <lineage>
        <taxon>Eukaryota</taxon>
        <taxon>Fungi</taxon>
        <taxon>Dikarya</taxon>
        <taxon>Basidiomycota</taxon>
        <taxon>Agaricomycotina</taxon>
        <taxon>Tremellomycetes</taxon>
        <taxon>Filobasidiales</taxon>
        <taxon>Filobasidiaceae</taxon>
        <taxon>Naganishia</taxon>
    </lineage>
</organism>
<gene>
    <name evidence="1" type="ORF">QFC24_002070</name>
</gene>
<evidence type="ECO:0000313" key="2">
    <source>
        <dbReference type="Proteomes" id="UP001234202"/>
    </source>
</evidence>
<keyword evidence="2" id="KW-1185">Reference proteome</keyword>
<evidence type="ECO:0000313" key="1">
    <source>
        <dbReference type="EMBL" id="KAJ9126337.1"/>
    </source>
</evidence>
<protein>
    <submittedName>
        <fullName evidence="1">Uncharacterized protein</fullName>
    </submittedName>
</protein>
<reference evidence="1" key="1">
    <citation type="submission" date="2023-04" db="EMBL/GenBank/DDBJ databases">
        <title>Draft Genome sequencing of Naganishia species isolated from polar environments using Oxford Nanopore Technology.</title>
        <authorList>
            <person name="Leo P."/>
            <person name="Venkateswaran K."/>
        </authorList>
    </citation>
    <scope>NUCLEOTIDE SEQUENCE</scope>
    <source>
        <strain evidence="1">DBVPG 5303</strain>
    </source>
</reference>
<dbReference type="EMBL" id="JASBWV010000005">
    <property type="protein sequence ID" value="KAJ9126337.1"/>
    <property type="molecule type" value="Genomic_DNA"/>
</dbReference>